<evidence type="ECO:0000256" key="1">
    <source>
        <dbReference type="ARBA" id="ARBA00012513"/>
    </source>
</evidence>
<sequence>MDLHTPPKKPTEHDEACNANRLRGSPVCICANYQKKALSRYSFTDPATARARKTPQFAHAATVVSFKRPPPQLSVPQLIGSDSYFHQAFKNIREIGRGSFGVVYSATANADGKAYAIKVSNHYYNSSARRDRALEEVRLHEFLPPHKNIVRFIMAWEERDRLYIQLELCKGQDLRQMHSSKNPVNEKQIWKWAEGFAKALKHLHENDVIHLDVKPDNMFIGFDGEVKLGDFGSAVDLINNDLDDFDDGDSRYLAPEVLNDQPCTSSDIYSLGMALLELSSHVDFDRIHFDSSGEMHRAAWDNLKDNNLKELISVMTHEDPTKRPNADGVLQLVRYYNRKYLIKYSLIFLGVALFIYCLCAALYYR</sequence>
<evidence type="ECO:0000256" key="8">
    <source>
        <dbReference type="ARBA" id="ARBA00022842"/>
    </source>
</evidence>
<organism evidence="17 18">
    <name type="scientific">Panagrellus redivivus</name>
    <name type="common">Microworm</name>
    <dbReference type="NCBI Taxonomy" id="6233"/>
    <lineage>
        <taxon>Eukaryota</taxon>
        <taxon>Metazoa</taxon>
        <taxon>Ecdysozoa</taxon>
        <taxon>Nematoda</taxon>
        <taxon>Chromadorea</taxon>
        <taxon>Rhabditida</taxon>
        <taxon>Tylenchina</taxon>
        <taxon>Panagrolaimomorpha</taxon>
        <taxon>Panagrolaimoidea</taxon>
        <taxon>Panagrolaimidae</taxon>
        <taxon>Panagrellus</taxon>
    </lineage>
</organism>
<evidence type="ECO:0000256" key="14">
    <source>
        <dbReference type="RuleBase" id="RU000304"/>
    </source>
</evidence>
<evidence type="ECO:0000259" key="16">
    <source>
        <dbReference type="PROSITE" id="PS50011"/>
    </source>
</evidence>
<evidence type="ECO:0000256" key="6">
    <source>
        <dbReference type="ARBA" id="ARBA00022777"/>
    </source>
</evidence>
<evidence type="ECO:0000256" key="3">
    <source>
        <dbReference type="ARBA" id="ARBA00022679"/>
    </source>
</evidence>
<keyword evidence="8" id="KW-0460">Magnesium</keyword>
<dbReference type="GO" id="GO:0110031">
    <property type="term" value="P:negative regulation of G2/MI transition of meiotic cell cycle"/>
    <property type="evidence" value="ECO:0007669"/>
    <property type="project" value="TreeGrafter"/>
</dbReference>
<name>A0A7E5A0I1_PANRE</name>
<reference evidence="18" key="2">
    <citation type="submission" date="2020-10" db="UniProtKB">
        <authorList>
            <consortium name="WormBaseParasite"/>
        </authorList>
    </citation>
    <scope>IDENTIFICATION</scope>
</reference>
<evidence type="ECO:0000256" key="10">
    <source>
        <dbReference type="ARBA" id="ARBA00037982"/>
    </source>
</evidence>
<dbReference type="PANTHER" id="PTHR11042:SF183">
    <property type="entry name" value="MEMBRANE-ASSOCIATED TYROSINE- AND THREONINE-SPECIFIC CDC2-INHIBITORY KINASE"/>
    <property type="match status" value="1"/>
</dbReference>
<dbReference type="GO" id="GO:0051321">
    <property type="term" value="P:meiotic cell cycle"/>
    <property type="evidence" value="ECO:0007669"/>
    <property type="project" value="TreeGrafter"/>
</dbReference>
<keyword evidence="6" id="KW-0418">Kinase</keyword>
<keyword evidence="15" id="KW-0472">Membrane</keyword>
<comment type="catalytic activity">
    <reaction evidence="11">
        <text>L-threonyl-[protein] + ATP = O-phospho-L-threonyl-[protein] + ADP + H(+)</text>
        <dbReference type="Rhea" id="RHEA:46608"/>
        <dbReference type="Rhea" id="RHEA-COMP:11060"/>
        <dbReference type="Rhea" id="RHEA-COMP:11605"/>
        <dbReference type="ChEBI" id="CHEBI:15378"/>
        <dbReference type="ChEBI" id="CHEBI:30013"/>
        <dbReference type="ChEBI" id="CHEBI:30616"/>
        <dbReference type="ChEBI" id="CHEBI:61977"/>
        <dbReference type="ChEBI" id="CHEBI:456216"/>
        <dbReference type="EC" id="2.7.11.1"/>
    </reaction>
</comment>
<dbReference type="Gene3D" id="1.10.510.10">
    <property type="entry name" value="Transferase(Phosphotransferase) domain 1"/>
    <property type="match status" value="1"/>
</dbReference>
<keyword evidence="4" id="KW-0479">Metal-binding</keyword>
<evidence type="ECO:0000256" key="5">
    <source>
        <dbReference type="ARBA" id="ARBA00022741"/>
    </source>
</evidence>
<dbReference type="InterPro" id="IPR000719">
    <property type="entry name" value="Prot_kinase_dom"/>
</dbReference>
<dbReference type="GO" id="GO:0005737">
    <property type="term" value="C:cytoplasm"/>
    <property type="evidence" value="ECO:0007669"/>
    <property type="project" value="TreeGrafter"/>
</dbReference>
<protein>
    <recommendedName>
        <fullName evidence="1">non-specific serine/threonine protein kinase</fullName>
        <ecNumber evidence="1">2.7.11.1</ecNumber>
    </recommendedName>
</protein>
<dbReference type="PANTHER" id="PTHR11042">
    <property type="entry name" value="EUKARYOTIC TRANSLATION INITIATION FACTOR 2-ALPHA KINASE EIF2-ALPHA KINASE -RELATED"/>
    <property type="match status" value="1"/>
</dbReference>
<evidence type="ECO:0000256" key="7">
    <source>
        <dbReference type="ARBA" id="ARBA00022840"/>
    </source>
</evidence>
<feature type="domain" description="Protein kinase" evidence="16">
    <location>
        <begin position="89"/>
        <end position="341"/>
    </location>
</feature>
<comment type="catalytic activity">
    <reaction evidence="12">
        <text>L-seryl-[protein] + ATP = O-phospho-L-seryl-[protein] + ADP + H(+)</text>
        <dbReference type="Rhea" id="RHEA:17989"/>
        <dbReference type="Rhea" id="RHEA-COMP:9863"/>
        <dbReference type="Rhea" id="RHEA-COMP:11604"/>
        <dbReference type="ChEBI" id="CHEBI:15378"/>
        <dbReference type="ChEBI" id="CHEBI:29999"/>
        <dbReference type="ChEBI" id="CHEBI:30616"/>
        <dbReference type="ChEBI" id="CHEBI:83421"/>
        <dbReference type="ChEBI" id="CHEBI:456216"/>
        <dbReference type="EC" id="2.7.11.1"/>
    </reaction>
</comment>
<keyword evidence="7 13" id="KW-0067">ATP-binding</keyword>
<evidence type="ECO:0000256" key="13">
    <source>
        <dbReference type="PROSITE-ProRule" id="PRU10141"/>
    </source>
</evidence>
<evidence type="ECO:0000256" key="4">
    <source>
        <dbReference type="ARBA" id="ARBA00022723"/>
    </source>
</evidence>
<evidence type="ECO:0000256" key="15">
    <source>
        <dbReference type="SAM" id="Phobius"/>
    </source>
</evidence>
<evidence type="ECO:0000256" key="9">
    <source>
        <dbReference type="ARBA" id="ARBA00023306"/>
    </source>
</evidence>
<dbReference type="GO" id="GO:0005634">
    <property type="term" value="C:nucleus"/>
    <property type="evidence" value="ECO:0007669"/>
    <property type="project" value="TreeGrafter"/>
</dbReference>
<dbReference type="Gene3D" id="3.30.200.20">
    <property type="entry name" value="Phosphorylase Kinase, domain 1"/>
    <property type="match status" value="1"/>
</dbReference>
<evidence type="ECO:0000256" key="12">
    <source>
        <dbReference type="ARBA" id="ARBA00048679"/>
    </source>
</evidence>
<dbReference type="InterPro" id="IPR011009">
    <property type="entry name" value="Kinase-like_dom_sf"/>
</dbReference>
<evidence type="ECO:0000313" key="18">
    <source>
        <dbReference type="WBParaSite" id="Pan_g7342.t1"/>
    </source>
</evidence>
<feature type="transmembrane region" description="Helical" evidence="15">
    <location>
        <begin position="344"/>
        <end position="364"/>
    </location>
</feature>
<dbReference type="PROSITE" id="PS00108">
    <property type="entry name" value="PROTEIN_KINASE_ST"/>
    <property type="match status" value="1"/>
</dbReference>
<keyword evidence="17" id="KW-1185">Reference proteome</keyword>
<dbReference type="GO" id="GO:0005524">
    <property type="term" value="F:ATP binding"/>
    <property type="evidence" value="ECO:0007669"/>
    <property type="project" value="UniProtKB-UniRule"/>
</dbReference>
<evidence type="ECO:0000256" key="2">
    <source>
        <dbReference type="ARBA" id="ARBA00022527"/>
    </source>
</evidence>
<dbReference type="GO" id="GO:0004674">
    <property type="term" value="F:protein serine/threonine kinase activity"/>
    <property type="evidence" value="ECO:0007669"/>
    <property type="project" value="UniProtKB-KW"/>
</dbReference>
<dbReference type="SMART" id="SM00220">
    <property type="entry name" value="S_TKc"/>
    <property type="match status" value="1"/>
</dbReference>
<evidence type="ECO:0000313" key="17">
    <source>
        <dbReference type="Proteomes" id="UP000492821"/>
    </source>
</evidence>
<keyword evidence="15" id="KW-0812">Transmembrane</keyword>
<dbReference type="AlphaFoldDB" id="A0A7E5A0I1"/>
<dbReference type="InterPro" id="IPR008271">
    <property type="entry name" value="Ser/Thr_kinase_AS"/>
</dbReference>
<keyword evidence="9" id="KW-0131">Cell cycle</keyword>
<keyword evidence="3" id="KW-0808">Transferase</keyword>
<dbReference type="PROSITE" id="PS50011">
    <property type="entry name" value="PROTEIN_KINASE_DOM"/>
    <property type="match status" value="1"/>
</dbReference>
<proteinExistence type="inferred from homology"/>
<accession>A0A7E5A0I1</accession>
<reference evidence="17" key="1">
    <citation type="journal article" date="2013" name="Genetics">
        <title>The draft genome and transcriptome of Panagrellus redivivus are shaped by the harsh demands of a free-living lifestyle.</title>
        <authorList>
            <person name="Srinivasan J."/>
            <person name="Dillman A.R."/>
            <person name="Macchietto M.G."/>
            <person name="Heikkinen L."/>
            <person name="Lakso M."/>
            <person name="Fracchia K.M."/>
            <person name="Antoshechkin I."/>
            <person name="Mortazavi A."/>
            <person name="Wong G."/>
            <person name="Sternberg P.W."/>
        </authorList>
    </citation>
    <scope>NUCLEOTIDE SEQUENCE [LARGE SCALE GENOMIC DNA]</scope>
    <source>
        <strain evidence="17">MT8872</strain>
    </source>
</reference>
<feature type="binding site" evidence="13">
    <location>
        <position position="118"/>
    </location>
    <ligand>
        <name>ATP</name>
        <dbReference type="ChEBI" id="CHEBI:30616"/>
    </ligand>
</feature>
<keyword evidence="15" id="KW-1133">Transmembrane helix</keyword>
<dbReference type="InterPro" id="IPR050339">
    <property type="entry name" value="CC_SR_Kinase"/>
</dbReference>
<keyword evidence="2 14" id="KW-0723">Serine/threonine-protein kinase</keyword>
<evidence type="ECO:0000256" key="11">
    <source>
        <dbReference type="ARBA" id="ARBA00047899"/>
    </source>
</evidence>
<dbReference type="SUPFAM" id="SSF56112">
    <property type="entry name" value="Protein kinase-like (PK-like)"/>
    <property type="match status" value="1"/>
</dbReference>
<comment type="similarity">
    <text evidence="10">Belongs to the protein kinase superfamily. Ser/Thr protein kinase family. GCN2 subfamily.</text>
</comment>
<keyword evidence="5 13" id="KW-0547">Nucleotide-binding</keyword>
<dbReference type="WBParaSite" id="Pan_g7342.t1">
    <property type="protein sequence ID" value="Pan_g7342.t1"/>
    <property type="gene ID" value="Pan_g7342"/>
</dbReference>
<dbReference type="GO" id="GO:0046872">
    <property type="term" value="F:metal ion binding"/>
    <property type="evidence" value="ECO:0007669"/>
    <property type="project" value="UniProtKB-KW"/>
</dbReference>
<dbReference type="PROSITE" id="PS00107">
    <property type="entry name" value="PROTEIN_KINASE_ATP"/>
    <property type="match status" value="1"/>
</dbReference>
<dbReference type="Pfam" id="PF00069">
    <property type="entry name" value="Pkinase"/>
    <property type="match status" value="1"/>
</dbReference>
<dbReference type="InterPro" id="IPR017441">
    <property type="entry name" value="Protein_kinase_ATP_BS"/>
</dbReference>
<dbReference type="Proteomes" id="UP000492821">
    <property type="component" value="Unassembled WGS sequence"/>
</dbReference>
<dbReference type="EC" id="2.7.11.1" evidence="1"/>